<protein>
    <submittedName>
        <fullName evidence="2">Site-specific recombinase</fullName>
    </submittedName>
</protein>
<feature type="transmembrane region" description="Helical" evidence="1">
    <location>
        <begin position="399"/>
        <end position="419"/>
    </location>
</feature>
<gene>
    <name evidence="2" type="ORF">ACPOL_1144</name>
</gene>
<dbReference type="AlphaFoldDB" id="A0A2Z5FUS2"/>
<dbReference type="Pfam" id="PF10136">
    <property type="entry name" value="SpecificRecomb"/>
    <property type="match status" value="1"/>
</dbReference>
<evidence type="ECO:0000313" key="3">
    <source>
        <dbReference type="Proteomes" id="UP000253606"/>
    </source>
</evidence>
<keyword evidence="3" id="KW-1185">Reference proteome</keyword>
<dbReference type="InterPro" id="IPR011385">
    <property type="entry name" value="Site-sp_rcmbase"/>
</dbReference>
<feature type="transmembrane region" description="Helical" evidence="1">
    <location>
        <begin position="624"/>
        <end position="650"/>
    </location>
</feature>
<name>A0A2Z5FUS2_9BACT</name>
<organism evidence="2 3">
    <name type="scientific">Acidisarcina polymorpha</name>
    <dbReference type="NCBI Taxonomy" id="2211140"/>
    <lineage>
        <taxon>Bacteria</taxon>
        <taxon>Pseudomonadati</taxon>
        <taxon>Acidobacteriota</taxon>
        <taxon>Terriglobia</taxon>
        <taxon>Terriglobales</taxon>
        <taxon>Acidobacteriaceae</taxon>
        <taxon>Acidisarcina</taxon>
    </lineage>
</organism>
<sequence>MAFLQIARRLLRHRRLMRRMRFSRAQDELRKLTQDFCEAGTLAARTRRASHLFAFVWSEGGDRTFSIRLLRWIGLMEQNPSLNREFQKSWLLLLSELDSVPLFADAGLPAHHGLFSELVRRLFGRVLPSARKVTDAGLLFTNIFSSPRAVERFSSLEPAVYERLFQLLWPSQGFQSCLRVQRDLSQSLRLLATRVGGRGVTAAVRARGTTQDVHDSPFYRLIFATEMFVNKSKVGNESEWRLTERMLWREVVHKCRLELDHVHLQMEDAGVSSALVYDLQSIESALERMELLSDAFSAGENTLSTKESRVAARALLNTLVRGRLDDTRVSLLFRQNLTLLARKTVERTGHSGDHYVARTRSDYWQMWRAAAGGGILTVFTAALKLRIVGFHLPLFVEGFLVGTDYAVSFILLQIFHLALATKQPSMTAAALAGIVRENRGVSRWSKISAYAAQISRTQLAAAFGNVIAVCIGGVIFEHLWFRTFHAHYLSPASAEHAYHGMNPFESGTIIFAAFTGVILWIGGLAGGWAENFVVYHRIPDAIIQHPIGYQLGSRNMHRIADWLERNVAAWSNSIVLGYLLGLSPVIARFFGIPLDVRHVTLNTGMVALAASQFGASVFRESWLYYAIAGVAVTFVLNLGVSFSIASTVALRAYNVSRGEQIRIIKFVFEQFLKSPMDFIFPRKTDTLASSIEATTGHHLVTVPSEPADGD</sequence>
<feature type="transmembrane region" description="Helical" evidence="1">
    <location>
        <begin position="509"/>
        <end position="529"/>
    </location>
</feature>
<dbReference type="PIRSF" id="PIRSF015380">
    <property type="entry name" value="Site-sp_rcmb"/>
    <property type="match status" value="1"/>
</dbReference>
<keyword evidence="1" id="KW-0812">Transmembrane</keyword>
<keyword evidence="1" id="KW-0472">Membrane</keyword>
<keyword evidence="1" id="KW-1133">Transmembrane helix</keyword>
<evidence type="ECO:0000256" key="1">
    <source>
        <dbReference type="SAM" id="Phobius"/>
    </source>
</evidence>
<dbReference type="OrthoDB" id="5688397at2"/>
<proteinExistence type="predicted"/>
<evidence type="ECO:0000313" key="2">
    <source>
        <dbReference type="EMBL" id="AXC10492.1"/>
    </source>
</evidence>
<feature type="transmembrane region" description="Helical" evidence="1">
    <location>
        <begin position="367"/>
        <end position="387"/>
    </location>
</feature>
<feature type="transmembrane region" description="Helical" evidence="1">
    <location>
        <begin position="567"/>
        <end position="587"/>
    </location>
</feature>
<reference evidence="2 3" key="1">
    <citation type="journal article" date="2018" name="Front. Microbiol.">
        <title>Hydrolytic Capabilities as a Key to Environmental Success: Chitinolytic and Cellulolytic Acidobacteria From Acidic Sub-arctic Soils and Boreal Peatlands.</title>
        <authorList>
            <person name="Belova S.E."/>
            <person name="Ravin N.V."/>
            <person name="Pankratov T.A."/>
            <person name="Rakitin A.L."/>
            <person name="Ivanova A.A."/>
            <person name="Beletsky A.V."/>
            <person name="Mardanov A.V."/>
            <person name="Sinninghe Damste J.S."/>
            <person name="Dedysh S.N."/>
        </authorList>
    </citation>
    <scope>NUCLEOTIDE SEQUENCE [LARGE SCALE GENOMIC DNA]</scope>
    <source>
        <strain evidence="2 3">SBC82</strain>
    </source>
</reference>
<dbReference type="Proteomes" id="UP000253606">
    <property type="component" value="Chromosome"/>
</dbReference>
<accession>A0A2Z5FUS2</accession>
<dbReference type="KEGG" id="abas:ACPOL_1144"/>
<dbReference type="RefSeq" id="WP_114206115.1">
    <property type="nucleotide sequence ID" value="NZ_CP030840.1"/>
</dbReference>
<dbReference type="EMBL" id="CP030840">
    <property type="protein sequence ID" value="AXC10492.1"/>
    <property type="molecule type" value="Genomic_DNA"/>
</dbReference>